<dbReference type="Proteomes" id="UP000266005">
    <property type="component" value="Unassembled WGS sequence"/>
</dbReference>
<dbReference type="RefSeq" id="WP_119433092.1">
    <property type="nucleotide sequence ID" value="NZ_QWGE01000005.1"/>
</dbReference>
<dbReference type="InterPro" id="IPR000182">
    <property type="entry name" value="GNAT_dom"/>
</dbReference>
<dbReference type="Gene3D" id="3.40.630.30">
    <property type="match status" value="1"/>
</dbReference>
<accession>A0A399RWP2</accession>
<evidence type="ECO:0000313" key="3">
    <source>
        <dbReference type="Proteomes" id="UP000266005"/>
    </source>
</evidence>
<evidence type="ECO:0000313" key="2">
    <source>
        <dbReference type="EMBL" id="RIJ34232.1"/>
    </source>
</evidence>
<protein>
    <submittedName>
        <fullName evidence="2">N-acetyltransferase</fullName>
    </submittedName>
</protein>
<organism evidence="2 3">
    <name type="scientific">Pontibacter oryzae</name>
    <dbReference type="NCBI Taxonomy" id="2304593"/>
    <lineage>
        <taxon>Bacteria</taxon>
        <taxon>Pseudomonadati</taxon>
        <taxon>Bacteroidota</taxon>
        <taxon>Cytophagia</taxon>
        <taxon>Cytophagales</taxon>
        <taxon>Hymenobacteraceae</taxon>
        <taxon>Pontibacter</taxon>
    </lineage>
</organism>
<comment type="caution">
    <text evidence="2">The sequence shown here is derived from an EMBL/GenBank/DDBJ whole genome shotgun (WGS) entry which is preliminary data.</text>
</comment>
<reference evidence="3" key="1">
    <citation type="submission" date="2018-08" db="EMBL/GenBank/DDBJ databases">
        <title>Mucilaginibacter sp. MYSH2.</title>
        <authorList>
            <person name="Seo T."/>
        </authorList>
    </citation>
    <scope>NUCLEOTIDE SEQUENCE [LARGE SCALE GENOMIC DNA]</scope>
    <source>
        <strain evidence="3">KIRAN</strain>
    </source>
</reference>
<gene>
    <name evidence="2" type="ORF">D1627_14990</name>
</gene>
<sequence>MEFLIRLATPQDMPWINAQYRTVQFQESELHHEIILLATNGGQPAGMGRLVKVSDEVLELGGMFVCEPYRGSGLARKLVKALLEKAGPKTIYCLPFAHLRAFYESCGFEPVADHASVPGKVLEKWTWCNQTYPDKTLLLTQQT</sequence>
<dbReference type="SUPFAM" id="SSF55729">
    <property type="entry name" value="Acyl-CoA N-acyltransferases (Nat)"/>
    <property type="match status" value="1"/>
</dbReference>
<proteinExistence type="predicted"/>
<dbReference type="AlphaFoldDB" id="A0A399RWP2"/>
<dbReference type="PROSITE" id="PS51186">
    <property type="entry name" value="GNAT"/>
    <property type="match status" value="1"/>
</dbReference>
<dbReference type="EMBL" id="QWGE01000005">
    <property type="protein sequence ID" value="RIJ34232.1"/>
    <property type="molecule type" value="Genomic_DNA"/>
</dbReference>
<keyword evidence="2" id="KW-0808">Transferase</keyword>
<keyword evidence="3" id="KW-1185">Reference proteome</keyword>
<dbReference type="Pfam" id="PF00583">
    <property type="entry name" value="Acetyltransf_1"/>
    <property type="match status" value="1"/>
</dbReference>
<evidence type="ECO:0000259" key="1">
    <source>
        <dbReference type="PROSITE" id="PS51186"/>
    </source>
</evidence>
<dbReference type="OrthoDB" id="512166at2"/>
<dbReference type="InterPro" id="IPR016181">
    <property type="entry name" value="Acyl_CoA_acyltransferase"/>
</dbReference>
<dbReference type="GO" id="GO:0016747">
    <property type="term" value="F:acyltransferase activity, transferring groups other than amino-acyl groups"/>
    <property type="evidence" value="ECO:0007669"/>
    <property type="project" value="InterPro"/>
</dbReference>
<dbReference type="CDD" id="cd04301">
    <property type="entry name" value="NAT_SF"/>
    <property type="match status" value="1"/>
</dbReference>
<feature type="domain" description="N-acetyltransferase" evidence="1">
    <location>
        <begin position="3"/>
        <end position="128"/>
    </location>
</feature>
<name>A0A399RWP2_9BACT</name>